<evidence type="ECO:0000313" key="2">
    <source>
        <dbReference type="EMBL" id="GGF24801.1"/>
    </source>
</evidence>
<name>A0A917B579_HALAA</name>
<reference evidence="2" key="1">
    <citation type="journal article" date="2014" name="Int. J. Syst. Evol. Microbiol.">
        <title>Complete genome sequence of Corynebacterium casei LMG S-19264T (=DSM 44701T), isolated from a smear-ripened cheese.</title>
        <authorList>
            <consortium name="US DOE Joint Genome Institute (JGI-PGF)"/>
            <person name="Walter F."/>
            <person name="Albersmeier A."/>
            <person name="Kalinowski J."/>
            <person name="Ruckert C."/>
        </authorList>
    </citation>
    <scope>NUCLEOTIDE SEQUENCE</scope>
    <source>
        <strain evidence="2">CGMCC 1.12153</strain>
    </source>
</reference>
<dbReference type="Proteomes" id="UP000660110">
    <property type="component" value="Unassembled WGS sequence"/>
</dbReference>
<protein>
    <recommendedName>
        <fullName evidence="4">YtxH domain-containing protein</fullName>
    </recommendedName>
</protein>
<sequence length="109" mass="12008">MAENKLITGIVTGALIGGAIVLFDKNTRQYVMDKSKGAGSCCRNYIQQPSEAIHDLRLSYESFSKKLNNGIDDVLVLLKKTEEALNKIGEMDEKVNNKLESVDNSKEAS</sequence>
<dbReference type="RefSeq" id="WP_188377820.1">
    <property type="nucleotide sequence ID" value="NZ_BMEL01000003.1"/>
</dbReference>
<evidence type="ECO:0008006" key="4">
    <source>
        <dbReference type="Google" id="ProtNLM"/>
    </source>
</evidence>
<evidence type="ECO:0000256" key="1">
    <source>
        <dbReference type="SAM" id="Phobius"/>
    </source>
</evidence>
<keyword evidence="1" id="KW-1133">Transmembrane helix</keyword>
<keyword evidence="1" id="KW-0812">Transmembrane</keyword>
<proteinExistence type="predicted"/>
<dbReference type="AlphaFoldDB" id="A0A917B579"/>
<keyword evidence="1" id="KW-0472">Membrane</keyword>
<keyword evidence="3" id="KW-1185">Reference proteome</keyword>
<organism evidence="2 3">
    <name type="scientific">Halobacillus andaensis</name>
    <dbReference type="NCBI Taxonomy" id="1176239"/>
    <lineage>
        <taxon>Bacteria</taxon>
        <taxon>Bacillati</taxon>
        <taxon>Bacillota</taxon>
        <taxon>Bacilli</taxon>
        <taxon>Bacillales</taxon>
        <taxon>Bacillaceae</taxon>
        <taxon>Halobacillus</taxon>
    </lineage>
</organism>
<reference evidence="2" key="2">
    <citation type="submission" date="2020-09" db="EMBL/GenBank/DDBJ databases">
        <authorList>
            <person name="Sun Q."/>
            <person name="Zhou Y."/>
        </authorList>
    </citation>
    <scope>NUCLEOTIDE SEQUENCE</scope>
    <source>
        <strain evidence="2">CGMCC 1.12153</strain>
    </source>
</reference>
<gene>
    <name evidence="2" type="ORF">GCM10010954_24650</name>
</gene>
<dbReference type="EMBL" id="BMEL01000003">
    <property type="protein sequence ID" value="GGF24801.1"/>
    <property type="molecule type" value="Genomic_DNA"/>
</dbReference>
<comment type="caution">
    <text evidence="2">The sequence shown here is derived from an EMBL/GenBank/DDBJ whole genome shotgun (WGS) entry which is preliminary data.</text>
</comment>
<feature type="transmembrane region" description="Helical" evidence="1">
    <location>
        <begin position="6"/>
        <end position="23"/>
    </location>
</feature>
<evidence type="ECO:0000313" key="3">
    <source>
        <dbReference type="Proteomes" id="UP000660110"/>
    </source>
</evidence>
<accession>A0A917B579</accession>